<keyword evidence="6" id="KW-0812">Transmembrane</keyword>
<keyword evidence="4" id="KW-0576">Peroxisome</keyword>
<dbReference type="PANTHER" id="PTHR43684:SF1">
    <property type="entry name" value="ENOYL-COA DELTA ISOMERASE 2"/>
    <property type="match status" value="1"/>
</dbReference>
<dbReference type="Pfam" id="PF00378">
    <property type="entry name" value="ECH_1"/>
    <property type="match status" value="1"/>
</dbReference>
<name>A0A2T4B083_9HYPO</name>
<dbReference type="GO" id="GO:0006635">
    <property type="term" value="P:fatty acid beta-oxidation"/>
    <property type="evidence" value="ECO:0007669"/>
    <property type="project" value="TreeGrafter"/>
</dbReference>
<evidence type="ECO:0000256" key="5">
    <source>
        <dbReference type="ARBA" id="ARBA00023235"/>
    </source>
</evidence>
<proteinExistence type="inferred from homology"/>
<dbReference type="EMBL" id="KZ680222">
    <property type="protein sequence ID" value="PTB62733.1"/>
    <property type="molecule type" value="Genomic_DNA"/>
</dbReference>
<dbReference type="CDD" id="cd06558">
    <property type="entry name" value="crotonase-like"/>
    <property type="match status" value="1"/>
</dbReference>
<dbReference type="Gene3D" id="3.90.226.10">
    <property type="entry name" value="2-enoyl-CoA Hydratase, Chain A, domain 1"/>
    <property type="match status" value="1"/>
</dbReference>
<comment type="similarity">
    <text evidence="3">Belongs to the enoyl-CoA hydratase/isomerase family.</text>
</comment>
<dbReference type="RefSeq" id="XP_024746053.1">
    <property type="nucleotide sequence ID" value="XM_024898511.1"/>
</dbReference>
<dbReference type="GO" id="GO:0005782">
    <property type="term" value="C:peroxisomal matrix"/>
    <property type="evidence" value="ECO:0007669"/>
    <property type="project" value="TreeGrafter"/>
</dbReference>
<gene>
    <name evidence="7" type="ORF">BBK36DRAFT_68395</name>
</gene>
<evidence type="ECO:0000256" key="6">
    <source>
        <dbReference type="SAM" id="Phobius"/>
    </source>
</evidence>
<dbReference type="InterPro" id="IPR001753">
    <property type="entry name" value="Enoyl-CoA_hydra/iso"/>
</dbReference>
<evidence type="ECO:0000256" key="4">
    <source>
        <dbReference type="ARBA" id="ARBA00023140"/>
    </source>
</evidence>
<reference evidence="8" key="1">
    <citation type="submission" date="2016-07" db="EMBL/GenBank/DDBJ databases">
        <title>Multiple horizontal gene transfer events from other fungi enriched the ability of initially mycotrophic Trichoderma (Ascomycota) to feed on dead plant biomass.</title>
        <authorList>
            <consortium name="DOE Joint Genome Institute"/>
            <person name="Atanasova L."/>
            <person name="Chenthamara K."/>
            <person name="Zhang J."/>
            <person name="Grujic M."/>
            <person name="Henrissat B."/>
            <person name="Kuo A."/>
            <person name="Aerts A."/>
            <person name="Salamov A."/>
            <person name="Lipzen A."/>
            <person name="Labutti K."/>
            <person name="Barry K."/>
            <person name="Miao Y."/>
            <person name="Rahimi M.J."/>
            <person name="Shen Q."/>
            <person name="Grigoriev I.V."/>
            <person name="Kubicek C.P."/>
            <person name="Druzhinina I.S."/>
        </authorList>
    </citation>
    <scope>NUCLEOTIDE SEQUENCE [LARGE SCALE GENOMIC DNA]</scope>
    <source>
        <strain evidence="8">TUCIM 6016</strain>
    </source>
</reference>
<accession>A0A2T4B083</accession>
<evidence type="ECO:0000313" key="8">
    <source>
        <dbReference type="Proteomes" id="UP000241546"/>
    </source>
</evidence>
<dbReference type="OrthoDB" id="448450at2759"/>
<dbReference type="InterPro" id="IPR029045">
    <property type="entry name" value="ClpP/crotonase-like_dom_sf"/>
</dbReference>
<dbReference type="GO" id="GO:0004165">
    <property type="term" value="F:delta(3)-delta(2)-enoyl-CoA isomerase activity"/>
    <property type="evidence" value="ECO:0007669"/>
    <property type="project" value="UniProtKB-ARBA"/>
</dbReference>
<keyword evidence="6" id="KW-1133">Transmembrane helix</keyword>
<feature type="transmembrane region" description="Helical" evidence="6">
    <location>
        <begin position="103"/>
        <end position="127"/>
    </location>
</feature>
<dbReference type="AlphaFoldDB" id="A0A2T4B083"/>
<evidence type="ECO:0000256" key="3">
    <source>
        <dbReference type="ARBA" id="ARBA00005254"/>
    </source>
</evidence>
<keyword evidence="8" id="KW-1185">Reference proteome</keyword>
<dbReference type="SUPFAM" id="SSF52096">
    <property type="entry name" value="ClpP/crotonase"/>
    <property type="match status" value="1"/>
</dbReference>
<dbReference type="PANTHER" id="PTHR43684">
    <property type="match status" value="1"/>
</dbReference>
<dbReference type="InterPro" id="IPR051053">
    <property type="entry name" value="ECH/Chromodomain_protein"/>
</dbReference>
<dbReference type="GeneID" id="36606629"/>
<organism evidence="7 8">
    <name type="scientific">Trichoderma citrinoviride</name>
    <dbReference type="NCBI Taxonomy" id="58853"/>
    <lineage>
        <taxon>Eukaryota</taxon>
        <taxon>Fungi</taxon>
        <taxon>Dikarya</taxon>
        <taxon>Ascomycota</taxon>
        <taxon>Pezizomycotina</taxon>
        <taxon>Sordariomycetes</taxon>
        <taxon>Hypocreomycetidae</taxon>
        <taxon>Hypocreales</taxon>
        <taxon>Hypocreaceae</taxon>
        <taxon>Trichoderma</taxon>
    </lineage>
</organism>
<evidence type="ECO:0000256" key="2">
    <source>
        <dbReference type="ARBA" id="ARBA00005005"/>
    </source>
</evidence>
<evidence type="ECO:0000256" key="1">
    <source>
        <dbReference type="ARBA" id="ARBA00004275"/>
    </source>
</evidence>
<evidence type="ECO:0000313" key="7">
    <source>
        <dbReference type="EMBL" id="PTB62733.1"/>
    </source>
</evidence>
<dbReference type="FunFam" id="3.90.226.10:FF:000048">
    <property type="entry name" value="3,2-trans-enoyl-CoA isomerase"/>
    <property type="match status" value="1"/>
</dbReference>
<dbReference type="Proteomes" id="UP000241546">
    <property type="component" value="Unassembled WGS sequence"/>
</dbReference>
<keyword evidence="6" id="KW-0472">Membrane</keyword>
<keyword evidence="5 7" id="KW-0413">Isomerase</keyword>
<comment type="subcellular location">
    <subcellularLocation>
        <location evidence="1">Peroxisome</location>
    </subcellularLocation>
</comment>
<sequence>MADRDITVQYRGRIAIITLNQPDKRNSLNQEQFYLLGERLRGAARHNEVAITLLIGTGRFFSSGADVADLGTFMAAANRRDVLAGSLFNNIDLTRAFYTHPKILVVALNGPVVGFPAALISFADFIYALPESFLLVPFSTLGLAAEGGASRALKQRLGVAKAKEALLMSKRIPSGELLACGFINKVIELTTPVSENAGSRSEEFLGKVLQELDHDLGSQLNDSSLLDIKQQFCRDDINDFSHVTVQEAYMAVDKIMAGVPQEHMKKLARRTKSKL</sequence>
<comment type="pathway">
    <text evidence="2">Lipid metabolism; fatty acid beta-oxidation.</text>
</comment>
<protein>
    <submittedName>
        <fullName evidence="7">Putative peroxisomal d3,d2-enoyl-CoA isomerase</fullName>
    </submittedName>
</protein>